<proteinExistence type="predicted"/>
<name>A0A0F3NAI3_ANAPH</name>
<evidence type="ECO:0000313" key="1">
    <source>
        <dbReference type="EMBL" id="KJV65083.1"/>
    </source>
</evidence>
<reference evidence="1 2" key="1">
    <citation type="submission" date="2015-02" db="EMBL/GenBank/DDBJ databases">
        <title>Genome Sequencing of Rickettsiales.</title>
        <authorList>
            <person name="Daugherty S.C."/>
            <person name="Su Q."/>
            <person name="Abolude K."/>
            <person name="Beier-Sexton M."/>
            <person name="Carlyon J.A."/>
            <person name="Carter R."/>
            <person name="Day N.P."/>
            <person name="Dumler S.J."/>
            <person name="Dyachenko V."/>
            <person name="Godinez A."/>
            <person name="Kurtti T.J."/>
            <person name="Lichay M."/>
            <person name="Mullins K.E."/>
            <person name="Ott S."/>
            <person name="Pappas-Brown V."/>
            <person name="Paris D.H."/>
            <person name="Patel P."/>
            <person name="Richards A.L."/>
            <person name="Sadzewicz L."/>
            <person name="Sears K."/>
            <person name="Seidman D."/>
            <person name="Sengamalay N."/>
            <person name="Stenos J."/>
            <person name="Tallon L.J."/>
            <person name="Vincent G."/>
            <person name="Fraser C.M."/>
            <person name="Munderloh U."/>
            <person name="Dunning-Hotopp J.C."/>
        </authorList>
    </citation>
    <scope>NUCLEOTIDE SEQUENCE [LARGE SCALE GENOMIC DNA]</scope>
    <source>
        <strain evidence="1 2">ApMUC09</strain>
    </source>
</reference>
<dbReference type="Proteomes" id="UP000033441">
    <property type="component" value="Unassembled WGS sequence"/>
</dbReference>
<dbReference type="PATRIC" id="fig|1359152.3.peg.141"/>
<organism evidence="1 2">
    <name type="scientific">Anaplasma phagocytophilum str. ApMUC09</name>
    <dbReference type="NCBI Taxonomy" id="1359152"/>
    <lineage>
        <taxon>Bacteria</taxon>
        <taxon>Pseudomonadati</taxon>
        <taxon>Pseudomonadota</taxon>
        <taxon>Alphaproteobacteria</taxon>
        <taxon>Rickettsiales</taxon>
        <taxon>Anaplasmataceae</taxon>
        <taxon>Anaplasma</taxon>
        <taxon>phagocytophilum group</taxon>
    </lineage>
</organism>
<protein>
    <submittedName>
        <fullName evidence="1">Uncharacterized protein</fullName>
    </submittedName>
</protein>
<accession>A0A0F3NAI3</accession>
<gene>
    <name evidence="1" type="ORF">APHMUC_0135</name>
</gene>
<dbReference type="AlphaFoldDB" id="A0A0F3NAI3"/>
<evidence type="ECO:0000313" key="2">
    <source>
        <dbReference type="Proteomes" id="UP000033441"/>
    </source>
</evidence>
<dbReference type="EMBL" id="LANV01000001">
    <property type="protein sequence ID" value="KJV65083.1"/>
    <property type="molecule type" value="Genomic_DNA"/>
</dbReference>
<comment type="caution">
    <text evidence="1">The sequence shown here is derived from an EMBL/GenBank/DDBJ whole genome shotgun (WGS) entry which is preliminary data.</text>
</comment>
<sequence>MQLICIYVNQVRIAGIDSIIHYVGTFSSLYHKTSFLAPA</sequence>